<sequence length="272" mass="32069">MVTYPKREEGALCFLQDRNIFLGEPTRCPHCGEAYKTVDHLASKCKKMLGTFYTRRHNEVLKCIHLLMCNKYDIKSTKKLRNHSVQQIVSNKYVEIRVDTFVKTDIRIKHNRPDLIVIDKRKKEILIVEIGITSGDNLQEVEMEKMRKYDLVDNELLQTYGFKTSIIPYVLTWDGVVINYHEIYRRRLEISDRIEAYIQSLVFKKTLESISLDFRRNGDLEELLREERSACTEPKLEKTELGGTLKIAKELTRTISFIIKIFIYEYSDYALK</sequence>
<dbReference type="OrthoDB" id="2194416at2759"/>
<dbReference type="AlphaFoldDB" id="A0A9P6KY32"/>
<evidence type="ECO:0000313" key="1">
    <source>
        <dbReference type="EMBL" id="KAF9760814.1"/>
    </source>
</evidence>
<name>A0A9P6KY32_9MICR</name>
<reference evidence="1 2" key="1">
    <citation type="journal article" date="2020" name="Genome Biol. Evol.">
        <title>Comparative genomics of strictly vertically transmitted, feminizing microsporidia endosymbionts of amphipod crustaceans.</title>
        <authorList>
            <person name="Cormier A."/>
            <person name="Chebbi M.A."/>
            <person name="Giraud I."/>
            <person name="Wattier R."/>
            <person name="Teixeira M."/>
            <person name="Gilbert C."/>
            <person name="Rigaud T."/>
            <person name="Cordaux R."/>
        </authorList>
    </citation>
    <scope>NUCLEOTIDE SEQUENCE [LARGE SCALE GENOMIC DNA]</scope>
    <source>
        <strain evidence="1 2">Ou3-Ou53</strain>
    </source>
</reference>
<dbReference type="PANTHER" id="PTHR35450">
    <property type="entry name" value="REVERSE TRANSCRIPTASE DOMAIN-CONTAINING PROTEIN"/>
    <property type="match status" value="1"/>
</dbReference>
<dbReference type="Proteomes" id="UP000740883">
    <property type="component" value="Unassembled WGS sequence"/>
</dbReference>
<evidence type="ECO:0000313" key="2">
    <source>
        <dbReference type="Proteomes" id="UP000740883"/>
    </source>
</evidence>
<organism evidence="1 2">
    <name type="scientific">Nosema granulosis</name>
    <dbReference type="NCBI Taxonomy" id="83296"/>
    <lineage>
        <taxon>Eukaryota</taxon>
        <taxon>Fungi</taxon>
        <taxon>Fungi incertae sedis</taxon>
        <taxon>Microsporidia</taxon>
        <taxon>Nosematidae</taxon>
        <taxon>Nosema</taxon>
    </lineage>
</organism>
<dbReference type="PANTHER" id="PTHR35450:SF2">
    <property type="entry name" value="REVERSE TRANSCRIPTASE DOMAIN-CONTAINING PROTEIN"/>
    <property type="match status" value="1"/>
</dbReference>
<gene>
    <name evidence="1" type="ORF">NGRA_3010</name>
</gene>
<protein>
    <recommendedName>
        <fullName evidence="3">Reverse transcriptase</fullName>
    </recommendedName>
</protein>
<evidence type="ECO:0008006" key="3">
    <source>
        <dbReference type="Google" id="ProtNLM"/>
    </source>
</evidence>
<comment type="caution">
    <text evidence="1">The sequence shown here is derived from an EMBL/GenBank/DDBJ whole genome shotgun (WGS) entry which is preliminary data.</text>
</comment>
<keyword evidence="2" id="KW-1185">Reference proteome</keyword>
<accession>A0A9P6KY32</accession>
<proteinExistence type="predicted"/>
<dbReference type="EMBL" id="SBJO01000509">
    <property type="protein sequence ID" value="KAF9760814.1"/>
    <property type="molecule type" value="Genomic_DNA"/>
</dbReference>